<proteinExistence type="inferred from homology"/>
<dbReference type="SUPFAM" id="SSF82171">
    <property type="entry name" value="DPP6 N-terminal domain-like"/>
    <property type="match status" value="1"/>
</dbReference>
<dbReference type="Gene3D" id="3.40.50.1820">
    <property type="entry name" value="alpha/beta hydrolase"/>
    <property type="match status" value="1"/>
</dbReference>
<sequence length="663" mass="74647">MNKITVDHFQRVQFLSALALSPAGQPAWVRTRVENDAYTGQLFVLDHAQPKQLTSGNESLFVWDDEKTLLFISSRGEKPQPEAESTTFYRIRTDGGEAIKAFTLPLKVRQIVPVKKGLYVLTAQIDLTAADYWQMSEAEREALHQRRKAEADYQIVSEQPYYQDGAGYTNGLRSRLFLYDEAQDELKPLCEPQFHVSRTVVSPDHNHLAISGAPFVKVRQPKEGLYRMDLNTLKSDCLLEPGQFSIAEIQWLSETQILAAMSNQKRYGAIENPFFYTLDAYTGKRELLAENEESLGSALGSDCQYGSGKQTQMVSDGLFIVHTLGAFDEVRCLKADGTWRTIMQLDGSIQALAVADEKLWLIAMLGQKLPELVCFDLKTNELHPMTAFNEAVLEDCYVAEPEPLSIPAGEFRVDGWVLKPKDYDPNQKYPAILNIHGGPKAAYGPVFFHEMQFWASEGYFVMFCNPRGSNGKGNAFAELRGLYGTIDYDDLMNFTDAVLAAYPAIDAERIGVTGGSYGGYMTNWMIGHTDRFAAAASQRSIANWVSLICYADIGFTFDNDQMGADPWSDVQKVWDQSPLQFADKAKTPTLFIHSFEDYRCLLQEGMQMYNALVHHGAEARMCLFKGESHGLSRIGKPSHRVRRLQEITAWMDRWCKPATENKS</sequence>
<comment type="caution">
    <text evidence="5">The sequence shown here is derived from an EMBL/GenBank/DDBJ whole genome shotgun (WGS) entry which is preliminary data.</text>
</comment>
<reference evidence="5 6" key="1">
    <citation type="submission" date="2018-08" db="EMBL/GenBank/DDBJ databases">
        <title>A genome reference for cultivated species of the human gut microbiota.</title>
        <authorList>
            <person name="Zou Y."/>
            <person name="Xue W."/>
            <person name="Luo G."/>
        </authorList>
    </citation>
    <scope>NUCLEOTIDE SEQUENCE [LARGE SCALE GENOMIC DNA]</scope>
    <source>
        <strain evidence="5 6">AF24-29</strain>
    </source>
</reference>
<dbReference type="GO" id="GO:0006508">
    <property type="term" value="P:proteolysis"/>
    <property type="evidence" value="ECO:0007669"/>
    <property type="project" value="UniProtKB-KW"/>
</dbReference>
<dbReference type="FunFam" id="3.40.50.1820:FF:000028">
    <property type="entry name" value="S9 family peptidase"/>
    <property type="match status" value="1"/>
</dbReference>
<evidence type="ECO:0000256" key="3">
    <source>
        <dbReference type="ARBA" id="ARBA00022801"/>
    </source>
</evidence>
<keyword evidence="3" id="KW-0378">Hydrolase</keyword>
<dbReference type="Pfam" id="PF00326">
    <property type="entry name" value="Peptidase_S9"/>
    <property type="match status" value="1"/>
</dbReference>
<feature type="domain" description="Peptidase S9 prolyl oligopeptidase catalytic" evidence="4">
    <location>
        <begin position="447"/>
        <end position="656"/>
    </location>
</feature>
<dbReference type="InterPro" id="IPR001375">
    <property type="entry name" value="Peptidase_S9_cat"/>
</dbReference>
<evidence type="ECO:0000256" key="1">
    <source>
        <dbReference type="ARBA" id="ARBA00010040"/>
    </source>
</evidence>
<evidence type="ECO:0000256" key="2">
    <source>
        <dbReference type="ARBA" id="ARBA00022670"/>
    </source>
</evidence>
<dbReference type="SUPFAM" id="SSF53474">
    <property type="entry name" value="alpha/beta-Hydrolases"/>
    <property type="match status" value="1"/>
</dbReference>
<dbReference type="EMBL" id="QRUP01000028">
    <property type="protein sequence ID" value="RGR68214.1"/>
    <property type="molecule type" value="Genomic_DNA"/>
</dbReference>
<organism evidence="5 6">
    <name type="scientific">Holdemania filiformis</name>
    <dbReference type="NCBI Taxonomy" id="61171"/>
    <lineage>
        <taxon>Bacteria</taxon>
        <taxon>Bacillati</taxon>
        <taxon>Bacillota</taxon>
        <taxon>Erysipelotrichia</taxon>
        <taxon>Erysipelotrichales</taxon>
        <taxon>Erysipelotrichaceae</taxon>
        <taxon>Holdemania</taxon>
    </lineage>
</organism>
<keyword evidence="2" id="KW-0645">Protease</keyword>
<dbReference type="Proteomes" id="UP000284178">
    <property type="component" value="Unassembled WGS sequence"/>
</dbReference>
<dbReference type="InterPro" id="IPR029058">
    <property type="entry name" value="AB_hydrolase_fold"/>
</dbReference>
<dbReference type="PANTHER" id="PTHR42776:SF27">
    <property type="entry name" value="DIPEPTIDYL PEPTIDASE FAMILY MEMBER 6"/>
    <property type="match status" value="1"/>
</dbReference>
<gene>
    <name evidence="5" type="ORF">DWY25_16025</name>
</gene>
<evidence type="ECO:0000313" key="5">
    <source>
        <dbReference type="EMBL" id="RGR68214.1"/>
    </source>
</evidence>
<dbReference type="PANTHER" id="PTHR42776">
    <property type="entry name" value="SERINE PEPTIDASE S9 FAMILY MEMBER"/>
    <property type="match status" value="1"/>
</dbReference>
<dbReference type="GeneID" id="83016905"/>
<dbReference type="RefSeq" id="WP_117896069.1">
    <property type="nucleotide sequence ID" value="NZ_CABJCV010000028.1"/>
</dbReference>
<dbReference type="GO" id="GO:0004252">
    <property type="term" value="F:serine-type endopeptidase activity"/>
    <property type="evidence" value="ECO:0007669"/>
    <property type="project" value="TreeGrafter"/>
</dbReference>
<dbReference type="AlphaFoldDB" id="A0A412FJ81"/>
<comment type="similarity">
    <text evidence="1">Belongs to the peptidase S9C family.</text>
</comment>
<evidence type="ECO:0000259" key="4">
    <source>
        <dbReference type="Pfam" id="PF00326"/>
    </source>
</evidence>
<evidence type="ECO:0000313" key="6">
    <source>
        <dbReference type="Proteomes" id="UP000284178"/>
    </source>
</evidence>
<name>A0A412FJ81_9FIRM</name>
<accession>A0A412FJ81</accession>
<keyword evidence="6" id="KW-1185">Reference proteome</keyword>
<protein>
    <submittedName>
        <fullName evidence="5">S9 family peptidase</fullName>
    </submittedName>
</protein>